<keyword evidence="2" id="KW-1185">Reference proteome</keyword>
<evidence type="ECO:0000313" key="2">
    <source>
        <dbReference type="Proteomes" id="UP000284706"/>
    </source>
</evidence>
<accession>A0A409X0P0</accession>
<dbReference type="Proteomes" id="UP000284706">
    <property type="component" value="Unassembled WGS sequence"/>
</dbReference>
<dbReference type="EMBL" id="NHYE01004499">
    <property type="protein sequence ID" value="PPQ84269.1"/>
    <property type="molecule type" value="Genomic_DNA"/>
</dbReference>
<sequence length="153" mass="16758">MTSLLINIYSFGLIPVYFNYLRFSLPAGVVGDGTHSSAYRDLHVIFGYKQWSITLAHLRQQWKTACASCAFVATLSLGFLQITDNIPAYTFALAAIISAGSGLINAASNIWLGPDADSLIFMKKWIEASESLDRKGSIAFWISLMSPGISLAW</sequence>
<gene>
    <name evidence="1" type="ORF">CVT26_011844</name>
</gene>
<organism evidence="1 2">
    <name type="scientific">Gymnopilus dilepis</name>
    <dbReference type="NCBI Taxonomy" id="231916"/>
    <lineage>
        <taxon>Eukaryota</taxon>
        <taxon>Fungi</taxon>
        <taxon>Dikarya</taxon>
        <taxon>Basidiomycota</taxon>
        <taxon>Agaricomycotina</taxon>
        <taxon>Agaricomycetes</taxon>
        <taxon>Agaricomycetidae</taxon>
        <taxon>Agaricales</taxon>
        <taxon>Agaricineae</taxon>
        <taxon>Hymenogastraceae</taxon>
        <taxon>Gymnopilus</taxon>
    </lineage>
</organism>
<dbReference type="InParanoid" id="A0A409X0P0"/>
<dbReference type="AlphaFoldDB" id="A0A409X0P0"/>
<evidence type="ECO:0000313" key="1">
    <source>
        <dbReference type="EMBL" id="PPQ84269.1"/>
    </source>
</evidence>
<dbReference type="OrthoDB" id="3056775at2759"/>
<comment type="caution">
    <text evidence="1">The sequence shown here is derived from an EMBL/GenBank/DDBJ whole genome shotgun (WGS) entry which is preliminary data.</text>
</comment>
<name>A0A409X0P0_9AGAR</name>
<proteinExistence type="predicted"/>
<reference evidence="1 2" key="1">
    <citation type="journal article" date="2018" name="Evol. Lett.">
        <title>Horizontal gene cluster transfer increased hallucinogenic mushroom diversity.</title>
        <authorList>
            <person name="Reynolds H.T."/>
            <person name="Vijayakumar V."/>
            <person name="Gluck-Thaler E."/>
            <person name="Korotkin H.B."/>
            <person name="Matheny P.B."/>
            <person name="Slot J.C."/>
        </authorList>
    </citation>
    <scope>NUCLEOTIDE SEQUENCE [LARGE SCALE GENOMIC DNA]</scope>
    <source>
        <strain evidence="1 2">SRW20</strain>
    </source>
</reference>
<protein>
    <submittedName>
        <fullName evidence="1">Uncharacterized protein</fullName>
    </submittedName>
</protein>